<feature type="transmembrane region" description="Helical" evidence="1">
    <location>
        <begin position="142"/>
        <end position="162"/>
    </location>
</feature>
<gene>
    <name evidence="2" type="ORF">FAM18172_02992</name>
</gene>
<evidence type="ECO:0000313" key="2">
    <source>
        <dbReference type="EMBL" id="RND81163.1"/>
    </source>
</evidence>
<keyword evidence="1" id="KW-1133">Transmembrane helix</keyword>
<feature type="transmembrane region" description="Helical" evidence="1">
    <location>
        <begin position="6"/>
        <end position="23"/>
    </location>
</feature>
<organism evidence="2 3">
    <name type="scientific">Lacticaseibacillus paracasei</name>
    <name type="common">Lactobacillus paracasei</name>
    <dbReference type="NCBI Taxonomy" id="1597"/>
    <lineage>
        <taxon>Bacteria</taxon>
        <taxon>Bacillati</taxon>
        <taxon>Bacillota</taxon>
        <taxon>Bacilli</taxon>
        <taxon>Lactobacillales</taxon>
        <taxon>Lactobacillaceae</taxon>
        <taxon>Lacticaseibacillus</taxon>
    </lineage>
</organism>
<evidence type="ECO:0000256" key="1">
    <source>
        <dbReference type="SAM" id="Phobius"/>
    </source>
</evidence>
<dbReference type="AlphaFoldDB" id="A0A422M2F2"/>
<evidence type="ECO:0008006" key="4">
    <source>
        <dbReference type="Google" id="ProtNLM"/>
    </source>
</evidence>
<name>A0A422M2F2_LACPA</name>
<dbReference type="RefSeq" id="WP_011673969.1">
    <property type="nucleotide sequence ID" value="NZ_AFYQ01000078.1"/>
</dbReference>
<protein>
    <recommendedName>
        <fullName evidence="4">Integral membrane protein</fullName>
    </recommendedName>
</protein>
<dbReference type="Proteomes" id="UP000285532">
    <property type="component" value="Unassembled WGS sequence"/>
</dbReference>
<accession>A0A422M2F2</accession>
<reference evidence="2 3" key="1">
    <citation type="journal article" date="2018" name="Front. Microbiol.">
        <title>Conversion of Methionine to Cysteine in Lactobacillus paracasei Depends on the Highly Mobile cysK-ctl-cysE Gene Cluster.</title>
        <authorList>
            <person name="Wuthrich D."/>
            <person name="Irmler S."/>
            <person name="Berthoud H."/>
            <person name="Guggenbuhl B."/>
            <person name="Eugster E."/>
            <person name="Bruggmann R."/>
        </authorList>
    </citation>
    <scope>NUCLEOTIDE SEQUENCE [LARGE SCALE GENOMIC DNA]</scope>
    <source>
        <strain evidence="2 3">FAM18172</strain>
    </source>
</reference>
<dbReference type="EMBL" id="LKFU01000128">
    <property type="protein sequence ID" value="RND81163.1"/>
    <property type="molecule type" value="Genomic_DNA"/>
</dbReference>
<comment type="caution">
    <text evidence="2">The sequence shown here is derived from an EMBL/GenBank/DDBJ whole genome shotgun (WGS) entry which is preliminary data.</text>
</comment>
<feature type="transmembrane region" description="Helical" evidence="1">
    <location>
        <begin position="65"/>
        <end position="83"/>
    </location>
</feature>
<evidence type="ECO:0000313" key="3">
    <source>
        <dbReference type="Proteomes" id="UP000285532"/>
    </source>
</evidence>
<proteinExistence type="predicted"/>
<keyword evidence="1" id="KW-0472">Membrane</keyword>
<keyword evidence="1" id="KW-0812">Transmembrane</keyword>
<feature type="transmembrane region" description="Helical" evidence="1">
    <location>
        <begin position="98"/>
        <end position="121"/>
    </location>
</feature>
<sequence length="168" mass="18590">MDYIIYATFVVIFISMGTVVILYSSHIRAKAWAALSLDSKKNIAEAAVTYAALTNIKRKAKMIKLCRYIAVATLLLSWAYFISNSTSNGIGSDELRNWILFLGNTIFTIALIVEVSLNAYVTKVAKNTVPSVLSGKQAKMIWRLYVMSRIFFVIGCSAGSLLTHSVFS</sequence>